<evidence type="ECO:0000313" key="2">
    <source>
        <dbReference type="EMBL" id="MPR28009.1"/>
    </source>
</evidence>
<dbReference type="SMART" id="SM00849">
    <property type="entry name" value="Lactamase_B"/>
    <property type="match status" value="1"/>
</dbReference>
<proteinExistence type="predicted"/>
<dbReference type="Proteomes" id="UP000403266">
    <property type="component" value="Unassembled WGS sequence"/>
</dbReference>
<keyword evidence="2" id="KW-0378">Hydrolase</keyword>
<dbReference type="PANTHER" id="PTHR36839:SF1">
    <property type="entry name" value="METALLO-BETA-LACTAMASE FAMILY PROTEIN (AFU_ORTHOLOGUE AFUA_5G12770)"/>
    <property type="match status" value="1"/>
</dbReference>
<dbReference type="AlphaFoldDB" id="A0A5N7MNH1"/>
<sequence>MAHFLCVQCGAQFSETSEPPPSCPICDDVRQYVRWSGQEWTTFEELRKTHRNVFMEEGGLTGIGIEPAFAIGQRALVIPTPDGAVLWDCVSLVTEEAVERIRRLGGLKAIAISHPHYYSALAEWSEAFNRAPVYLHEDDRQWVMRPHESIRFWSGETLEIGPGLTLIRTGGHFEGSTVLHHAGGADGRGDLFVGDNLQVTQDRRFVSFMRSYPNYIPLNRTAVERIGAAVAPYPYERVFGAFAHRNIMQDGKAAVARSIERYLVAIRD</sequence>
<dbReference type="EMBL" id="VOSK01000119">
    <property type="protein sequence ID" value="MPR28009.1"/>
    <property type="molecule type" value="Genomic_DNA"/>
</dbReference>
<evidence type="ECO:0000313" key="3">
    <source>
        <dbReference type="Proteomes" id="UP000403266"/>
    </source>
</evidence>
<protein>
    <submittedName>
        <fullName evidence="2">MBL fold metallo-hydrolase</fullName>
    </submittedName>
</protein>
<dbReference type="GO" id="GO:0016787">
    <property type="term" value="F:hydrolase activity"/>
    <property type="evidence" value="ECO:0007669"/>
    <property type="project" value="UniProtKB-KW"/>
</dbReference>
<keyword evidence="3" id="KW-1185">Reference proteome</keyword>
<dbReference type="Gene3D" id="3.60.15.10">
    <property type="entry name" value="Ribonuclease Z/Hydroxyacylglutathione hydrolase-like"/>
    <property type="match status" value="1"/>
</dbReference>
<dbReference type="InterPro" id="IPR001279">
    <property type="entry name" value="Metallo-B-lactamas"/>
</dbReference>
<organism evidence="2 3">
    <name type="scientific">Microvirga tunisiensis</name>
    <dbReference type="NCBI Taxonomy" id="2108360"/>
    <lineage>
        <taxon>Bacteria</taxon>
        <taxon>Pseudomonadati</taxon>
        <taxon>Pseudomonadota</taxon>
        <taxon>Alphaproteobacteria</taxon>
        <taxon>Hyphomicrobiales</taxon>
        <taxon>Methylobacteriaceae</taxon>
        <taxon>Microvirga</taxon>
    </lineage>
</organism>
<reference evidence="2 3" key="1">
    <citation type="journal article" date="2019" name="Syst. Appl. Microbiol.">
        <title>Microvirga tunisiensis sp. nov., a root nodule symbiotic bacterium isolated from Lupinus micranthus and L. luteus grown in Northern Tunisia.</title>
        <authorList>
            <person name="Msaddak A."/>
            <person name="Rejili M."/>
            <person name="Duran D."/>
            <person name="Mars M."/>
            <person name="Palacios J.M."/>
            <person name="Ruiz-Argueso T."/>
            <person name="Rey L."/>
            <person name="Imperial J."/>
        </authorList>
    </citation>
    <scope>NUCLEOTIDE SEQUENCE [LARGE SCALE GENOMIC DNA]</scope>
    <source>
        <strain evidence="2 3">Lmie10</strain>
    </source>
</reference>
<dbReference type="RefSeq" id="WP_152714316.1">
    <property type="nucleotide sequence ID" value="NZ_VOSJ01000117.1"/>
</dbReference>
<evidence type="ECO:0000259" key="1">
    <source>
        <dbReference type="SMART" id="SM00849"/>
    </source>
</evidence>
<dbReference type="SUPFAM" id="SSF56281">
    <property type="entry name" value="Metallo-hydrolase/oxidoreductase"/>
    <property type="match status" value="1"/>
</dbReference>
<dbReference type="PANTHER" id="PTHR36839">
    <property type="entry name" value="METALLO-BETA-LACTAMASE FAMILY PROTEIN (AFU_ORTHOLOGUE AFUA_5G12770)"/>
    <property type="match status" value="1"/>
</dbReference>
<dbReference type="InterPro" id="IPR036866">
    <property type="entry name" value="RibonucZ/Hydroxyglut_hydro"/>
</dbReference>
<comment type="caution">
    <text evidence="2">The sequence shown here is derived from an EMBL/GenBank/DDBJ whole genome shotgun (WGS) entry which is preliminary data.</text>
</comment>
<feature type="domain" description="Metallo-beta-lactamase" evidence="1">
    <location>
        <begin position="72"/>
        <end position="242"/>
    </location>
</feature>
<name>A0A5N7MNH1_9HYPH</name>
<gene>
    <name evidence="2" type="ORF">FS320_23300</name>
</gene>
<accession>A0A5N7MNH1</accession>
<dbReference type="OrthoDB" id="2373347at2"/>